<evidence type="ECO:0000313" key="7">
    <source>
        <dbReference type="Proteomes" id="UP000677515"/>
    </source>
</evidence>
<dbReference type="PRINTS" id="PR00039">
    <property type="entry name" value="HTHLYSR"/>
</dbReference>
<dbReference type="EMBL" id="AP024329">
    <property type="protein sequence ID" value="BCQ34502.1"/>
    <property type="molecule type" value="Genomic_DNA"/>
</dbReference>
<keyword evidence="4" id="KW-0804">Transcription</keyword>
<evidence type="ECO:0000259" key="5">
    <source>
        <dbReference type="PROSITE" id="PS50931"/>
    </source>
</evidence>
<dbReference type="SUPFAM" id="SSF53850">
    <property type="entry name" value="Periplasmic binding protein-like II"/>
    <property type="match status" value="1"/>
</dbReference>
<evidence type="ECO:0000313" key="6">
    <source>
        <dbReference type="EMBL" id="BCQ34502.1"/>
    </source>
</evidence>
<accession>A0ABM7MZ94</accession>
<feature type="domain" description="HTH lysR-type" evidence="5">
    <location>
        <begin position="1"/>
        <end position="58"/>
    </location>
</feature>
<protein>
    <submittedName>
        <fullName evidence="6">LysR family transcriptional regulator</fullName>
    </submittedName>
</protein>
<keyword evidence="2" id="KW-0805">Transcription regulation</keyword>
<reference evidence="6 7" key="1">
    <citation type="submission" date="2021-01" db="EMBL/GenBank/DDBJ databases">
        <title>Complete genome sequence of Erwinia rhapontici MAFF 311153.</title>
        <authorList>
            <person name="Morohoshi T."/>
            <person name="Someya N."/>
        </authorList>
    </citation>
    <scope>NUCLEOTIDE SEQUENCE [LARGE SCALE GENOMIC DNA]</scope>
    <source>
        <strain evidence="6 7">MAFF 311153</strain>
    </source>
</reference>
<keyword evidence="3" id="KW-0238">DNA-binding</keyword>
<organism evidence="6 7">
    <name type="scientific">Erwinia rhapontici</name>
    <name type="common">Pectobacterium rhapontici</name>
    <dbReference type="NCBI Taxonomy" id="55212"/>
    <lineage>
        <taxon>Bacteria</taxon>
        <taxon>Pseudomonadati</taxon>
        <taxon>Pseudomonadota</taxon>
        <taxon>Gammaproteobacteria</taxon>
        <taxon>Enterobacterales</taxon>
        <taxon>Erwiniaceae</taxon>
        <taxon>Erwinia</taxon>
    </lineage>
</organism>
<dbReference type="PROSITE" id="PS50931">
    <property type="entry name" value="HTH_LYSR"/>
    <property type="match status" value="1"/>
</dbReference>
<comment type="similarity">
    <text evidence="1">Belongs to the LysR transcriptional regulatory family.</text>
</comment>
<dbReference type="InterPro" id="IPR036388">
    <property type="entry name" value="WH-like_DNA-bd_sf"/>
</dbReference>
<dbReference type="Gene3D" id="3.40.190.10">
    <property type="entry name" value="Periplasmic binding protein-like II"/>
    <property type="match status" value="2"/>
</dbReference>
<dbReference type="Pfam" id="PF00126">
    <property type="entry name" value="HTH_1"/>
    <property type="match status" value="1"/>
</dbReference>
<dbReference type="InterPro" id="IPR005119">
    <property type="entry name" value="LysR_subst-bd"/>
</dbReference>
<dbReference type="InterPro" id="IPR036390">
    <property type="entry name" value="WH_DNA-bd_sf"/>
</dbReference>
<dbReference type="Proteomes" id="UP000677515">
    <property type="component" value="Chromosome"/>
</dbReference>
<name>A0ABM7MZ94_ERWRD</name>
<evidence type="ECO:0000256" key="1">
    <source>
        <dbReference type="ARBA" id="ARBA00009437"/>
    </source>
</evidence>
<dbReference type="RefSeq" id="WP_212814119.1">
    <property type="nucleotide sequence ID" value="NZ_AP024329.1"/>
</dbReference>
<gene>
    <name evidence="6" type="ORF">ERHA53_18450</name>
</gene>
<dbReference type="SUPFAM" id="SSF46785">
    <property type="entry name" value="Winged helix' DNA-binding domain"/>
    <property type="match status" value="1"/>
</dbReference>
<dbReference type="CDD" id="cd08414">
    <property type="entry name" value="PBP2_LTTR_aromatics_like"/>
    <property type="match status" value="1"/>
</dbReference>
<sequence length="307" mass="33443">MNLRLLKAFVTLAEKGNYADAAQALFVSQPALTKQINLLESQLTLSLFSRGRHGTTLTAGGRRLLPEAKKVIRQAALFLQHAEQVAKGSEGSLAVGFGLSSFYLAPRYIAEFRQCYPGVDVSLTDLPSAKQDQLLQSDELQVGFVRVPPSEPLDYLPLFNDRLVLVTPDKTWVSAAEWLKNRPLLRLHTERGRGLNTQIDRFLQDNALYTSSTQLADDIHTIVALVIAGTGVALLPQSVIHIAPPGLNIIPLSGESLSWQVGIAWHASTEDLIRDNFIARIKAGLTREASSETGSAGETRHGSGGRD</sequence>
<proteinExistence type="inferred from homology"/>
<evidence type="ECO:0000256" key="4">
    <source>
        <dbReference type="ARBA" id="ARBA00023163"/>
    </source>
</evidence>
<evidence type="ECO:0000256" key="2">
    <source>
        <dbReference type="ARBA" id="ARBA00023015"/>
    </source>
</evidence>
<dbReference type="InterPro" id="IPR000847">
    <property type="entry name" value="LysR_HTH_N"/>
</dbReference>
<dbReference type="PANTHER" id="PTHR30346:SF28">
    <property type="entry name" value="HTH-TYPE TRANSCRIPTIONAL REGULATOR CYNR"/>
    <property type="match status" value="1"/>
</dbReference>
<dbReference type="Pfam" id="PF03466">
    <property type="entry name" value="LysR_substrate"/>
    <property type="match status" value="1"/>
</dbReference>
<evidence type="ECO:0000256" key="3">
    <source>
        <dbReference type="ARBA" id="ARBA00023125"/>
    </source>
</evidence>
<keyword evidence="7" id="KW-1185">Reference proteome</keyword>
<dbReference type="PANTHER" id="PTHR30346">
    <property type="entry name" value="TRANSCRIPTIONAL DUAL REGULATOR HCAR-RELATED"/>
    <property type="match status" value="1"/>
</dbReference>
<dbReference type="Gene3D" id="1.10.10.10">
    <property type="entry name" value="Winged helix-like DNA-binding domain superfamily/Winged helix DNA-binding domain"/>
    <property type="match status" value="1"/>
</dbReference>